<protein>
    <recommendedName>
        <fullName evidence="4">ATP-cone domain-containing protein</fullName>
    </recommendedName>
</protein>
<dbReference type="EMBL" id="JAGSOJ010000006">
    <property type="protein sequence ID" value="MCM1992417.1"/>
    <property type="molecule type" value="Genomic_DNA"/>
</dbReference>
<evidence type="ECO:0000259" key="4">
    <source>
        <dbReference type="PROSITE" id="PS51161"/>
    </source>
</evidence>
<dbReference type="AlphaFoldDB" id="A0A9J6P978"/>
<gene>
    <name evidence="5" type="ORF">KDK92_22115</name>
</gene>
<dbReference type="PROSITE" id="PS51161">
    <property type="entry name" value="ATP_CONE"/>
    <property type="match status" value="1"/>
</dbReference>
<evidence type="ECO:0000256" key="1">
    <source>
        <dbReference type="ARBA" id="ARBA00022741"/>
    </source>
</evidence>
<organism evidence="5 6">
    <name type="scientific">Oceanirhabdus seepicola</name>
    <dbReference type="NCBI Taxonomy" id="2828781"/>
    <lineage>
        <taxon>Bacteria</taxon>
        <taxon>Bacillati</taxon>
        <taxon>Bacillota</taxon>
        <taxon>Clostridia</taxon>
        <taxon>Eubacteriales</taxon>
        <taxon>Clostridiaceae</taxon>
        <taxon>Oceanirhabdus</taxon>
    </lineage>
</organism>
<reference evidence="5" key="1">
    <citation type="journal article" date="2021" name="mSystems">
        <title>Bacteria and Archaea Synergistically Convert Glycine Betaine to Biogenic Methane in the Formosa Cold Seep of the South China Sea.</title>
        <authorList>
            <person name="Li L."/>
            <person name="Zhang W."/>
            <person name="Zhang S."/>
            <person name="Song L."/>
            <person name="Sun Q."/>
            <person name="Zhang H."/>
            <person name="Xiang H."/>
            <person name="Dong X."/>
        </authorList>
    </citation>
    <scope>NUCLEOTIDE SEQUENCE</scope>
    <source>
        <strain evidence="5">ZWT</strain>
    </source>
</reference>
<dbReference type="InterPro" id="IPR005144">
    <property type="entry name" value="ATP-cone_dom"/>
</dbReference>
<keyword evidence="6" id="KW-1185">Reference proteome</keyword>
<keyword evidence="1 3" id="KW-0547">Nucleotide-binding</keyword>
<proteinExistence type="predicted"/>
<comment type="caution">
    <text evidence="5">The sequence shown here is derived from an EMBL/GenBank/DDBJ whole genome shotgun (WGS) entry which is preliminary data.</text>
</comment>
<evidence type="ECO:0000313" key="6">
    <source>
        <dbReference type="Proteomes" id="UP001056429"/>
    </source>
</evidence>
<feature type="domain" description="ATP-cone" evidence="4">
    <location>
        <begin position="1"/>
        <end position="88"/>
    </location>
</feature>
<sequence length="88" mass="10424">MKVKKRNGKIENFEINKVANSIANASDETHEPLNMGDIDILTKDINHKLKEIGKEIIDSEEIFDTILLYLMKERFYHIAEQYRKKSEW</sequence>
<dbReference type="GO" id="GO:0005524">
    <property type="term" value="F:ATP binding"/>
    <property type="evidence" value="ECO:0007669"/>
    <property type="project" value="UniProtKB-UniRule"/>
</dbReference>
<dbReference type="RefSeq" id="WP_250861583.1">
    <property type="nucleotide sequence ID" value="NZ_JAGSOJ010000006.1"/>
</dbReference>
<name>A0A9J6P978_9CLOT</name>
<dbReference type="Proteomes" id="UP001056429">
    <property type="component" value="Unassembled WGS sequence"/>
</dbReference>
<dbReference type="Pfam" id="PF03477">
    <property type="entry name" value="ATP-cone"/>
    <property type="match status" value="1"/>
</dbReference>
<keyword evidence="2 3" id="KW-0067">ATP-binding</keyword>
<evidence type="ECO:0000256" key="2">
    <source>
        <dbReference type="ARBA" id="ARBA00022840"/>
    </source>
</evidence>
<evidence type="ECO:0000256" key="3">
    <source>
        <dbReference type="PROSITE-ProRule" id="PRU00492"/>
    </source>
</evidence>
<evidence type="ECO:0000313" key="5">
    <source>
        <dbReference type="EMBL" id="MCM1992417.1"/>
    </source>
</evidence>
<reference evidence="5" key="2">
    <citation type="submission" date="2021-04" db="EMBL/GenBank/DDBJ databases">
        <authorList>
            <person name="Dong X."/>
        </authorList>
    </citation>
    <scope>NUCLEOTIDE SEQUENCE</scope>
    <source>
        <strain evidence="5">ZWT</strain>
    </source>
</reference>
<accession>A0A9J6P978</accession>